<feature type="region of interest" description="Disordered" evidence="1">
    <location>
        <begin position="762"/>
        <end position="794"/>
    </location>
</feature>
<dbReference type="EMBL" id="CM008968">
    <property type="protein sequence ID" value="PNW80356.1"/>
    <property type="molecule type" value="Genomic_DNA"/>
</dbReference>
<feature type="compositionally biased region" description="Low complexity" evidence="1">
    <location>
        <begin position="267"/>
        <end position="287"/>
    </location>
</feature>
<evidence type="ECO:0008006" key="6">
    <source>
        <dbReference type="Google" id="ProtNLM"/>
    </source>
</evidence>
<keyword evidence="2" id="KW-0812">Transmembrane</keyword>
<feature type="region of interest" description="Disordered" evidence="1">
    <location>
        <begin position="1927"/>
        <end position="1946"/>
    </location>
</feature>
<dbReference type="OrthoDB" id="551813at2759"/>
<feature type="transmembrane region" description="Helical" evidence="2">
    <location>
        <begin position="622"/>
        <end position="645"/>
    </location>
</feature>
<dbReference type="InParanoid" id="A0A2K3DIK3"/>
<feature type="compositionally biased region" description="Gly residues" evidence="1">
    <location>
        <begin position="973"/>
        <end position="990"/>
    </location>
</feature>
<feature type="compositionally biased region" description="Low complexity" evidence="1">
    <location>
        <begin position="924"/>
        <end position="943"/>
    </location>
</feature>
<evidence type="ECO:0000256" key="1">
    <source>
        <dbReference type="SAM" id="MobiDB-lite"/>
    </source>
</evidence>
<dbReference type="Gramene" id="PNW80356">
    <property type="protein sequence ID" value="PNW80356"/>
    <property type="gene ID" value="CHLRE_07g314050v5"/>
</dbReference>
<proteinExistence type="predicted"/>
<feature type="region of interest" description="Disordered" evidence="1">
    <location>
        <begin position="1199"/>
        <end position="1306"/>
    </location>
</feature>
<feature type="region of interest" description="Disordered" evidence="1">
    <location>
        <begin position="1052"/>
        <end position="1167"/>
    </location>
</feature>
<feature type="transmembrane region" description="Helical" evidence="2">
    <location>
        <begin position="657"/>
        <end position="680"/>
    </location>
</feature>
<feature type="transmembrane region" description="Helical" evidence="2">
    <location>
        <begin position="692"/>
        <end position="714"/>
    </location>
</feature>
<feature type="region of interest" description="Disordered" evidence="1">
    <location>
        <begin position="267"/>
        <end position="294"/>
    </location>
</feature>
<feature type="transmembrane region" description="Helical" evidence="2">
    <location>
        <begin position="471"/>
        <end position="491"/>
    </location>
</feature>
<evidence type="ECO:0000256" key="3">
    <source>
        <dbReference type="SAM" id="SignalP"/>
    </source>
</evidence>
<keyword evidence="5" id="KW-1185">Reference proteome</keyword>
<dbReference type="RefSeq" id="XP_042922419.1">
    <property type="nucleotide sequence ID" value="XM_043063851.1"/>
</dbReference>
<feature type="region of interest" description="Disordered" evidence="1">
    <location>
        <begin position="385"/>
        <end position="414"/>
    </location>
</feature>
<dbReference type="GeneID" id="5726335"/>
<evidence type="ECO:0000313" key="5">
    <source>
        <dbReference type="Proteomes" id="UP000006906"/>
    </source>
</evidence>
<feature type="compositionally biased region" description="Gly residues" evidence="1">
    <location>
        <begin position="1225"/>
        <end position="1240"/>
    </location>
</feature>
<feature type="transmembrane region" description="Helical" evidence="2">
    <location>
        <begin position="1795"/>
        <end position="1816"/>
    </location>
</feature>
<feature type="chain" id="PRO_5014327948" description="Polycystin cation channel PKD1/PKD2 domain-containing protein" evidence="3">
    <location>
        <begin position="27"/>
        <end position="2263"/>
    </location>
</feature>
<keyword evidence="2" id="KW-0472">Membrane</keyword>
<accession>A0A2K3DIK3</accession>
<organism evidence="4 5">
    <name type="scientific">Chlamydomonas reinhardtii</name>
    <name type="common">Chlamydomonas smithii</name>
    <dbReference type="NCBI Taxonomy" id="3055"/>
    <lineage>
        <taxon>Eukaryota</taxon>
        <taxon>Viridiplantae</taxon>
        <taxon>Chlorophyta</taxon>
        <taxon>core chlorophytes</taxon>
        <taxon>Chlorophyceae</taxon>
        <taxon>CS clade</taxon>
        <taxon>Chlamydomonadales</taxon>
        <taxon>Chlamydomonadaceae</taxon>
        <taxon>Chlamydomonas</taxon>
    </lineage>
</organism>
<feature type="compositionally biased region" description="Low complexity" evidence="1">
    <location>
        <begin position="1086"/>
        <end position="1099"/>
    </location>
</feature>
<name>A0A2K3DIK3_CHLRE</name>
<feature type="region of interest" description="Disordered" evidence="1">
    <location>
        <begin position="1952"/>
        <end position="2263"/>
    </location>
</feature>
<feature type="compositionally biased region" description="Low complexity" evidence="1">
    <location>
        <begin position="1199"/>
        <end position="1208"/>
    </location>
</feature>
<reference evidence="4 5" key="1">
    <citation type="journal article" date="2007" name="Science">
        <title>The Chlamydomonas genome reveals the evolution of key animal and plant functions.</title>
        <authorList>
            <person name="Merchant S.S."/>
            <person name="Prochnik S.E."/>
            <person name="Vallon O."/>
            <person name="Harris E.H."/>
            <person name="Karpowicz S.J."/>
            <person name="Witman G.B."/>
            <person name="Terry A."/>
            <person name="Salamov A."/>
            <person name="Fritz-Laylin L.K."/>
            <person name="Marechal-Drouard L."/>
            <person name="Marshall W.F."/>
            <person name="Qu L.H."/>
            <person name="Nelson D.R."/>
            <person name="Sanderfoot A.A."/>
            <person name="Spalding M.H."/>
            <person name="Kapitonov V.V."/>
            <person name="Ren Q."/>
            <person name="Ferris P."/>
            <person name="Lindquist E."/>
            <person name="Shapiro H."/>
            <person name="Lucas S.M."/>
            <person name="Grimwood J."/>
            <person name="Schmutz J."/>
            <person name="Cardol P."/>
            <person name="Cerutti H."/>
            <person name="Chanfreau G."/>
            <person name="Chen C.L."/>
            <person name="Cognat V."/>
            <person name="Croft M.T."/>
            <person name="Dent R."/>
            <person name="Dutcher S."/>
            <person name="Fernandez E."/>
            <person name="Fukuzawa H."/>
            <person name="Gonzalez-Ballester D."/>
            <person name="Gonzalez-Halphen D."/>
            <person name="Hallmann A."/>
            <person name="Hanikenne M."/>
            <person name="Hippler M."/>
            <person name="Inwood W."/>
            <person name="Jabbari K."/>
            <person name="Kalanon M."/>
            <person name="Kuras R."/>
            <person name="Lefebvre P.A."/>
            <person name="Lemaire S.D."/>
            <person name="Lobanov A.V."/>
            <person name="Lohr M."/>
            <person name="Manuell A."/>
            <person name="Meier I."/>
            <person name="Mets L."/>
            <person name="Mittag M."/>
            <person name="Mittelmeier T."/>
            <person name="Moroney J.V."/>
            <person name="Moseley J."/>
            <person name="Napoli C."/>
            <person name="Nedelcu A.M."/>
            <person name="Niyogi K."/>
            <person name="Novoselov S.V."/>
            <person name="Paulsen I.T."/>
            <person name="Pazour G."/>
            <person name="Purton S."/>
            <person name="Ral J.P."/>
            <person name="Riano-Pachon D.M."/>
            <person name="Riekhof W."/>
            <person name="Rymarquis L."/>
            <person name="Schroda M."/>
            <person name="Stern D."/>
            <person name="Umen J."/>
            <person name="Willows R."/>
            <person name="Wilson N."/>
            <person name="Zimmer S.L."/>
            <person name="Allmer J."/>
            <person name="Balk J."/>
            <person name="Bisova K."/>
            <person name="Chen C.J."/>
            <person name="Elias M."/>
            <person name="Gendler K."/>
            <person name="Hauser C."/>
            <person name="Lamb M.R."/>
            <person name="Ledford H."/>
            <person name="Long J.C."/>
            <person name="Minagawa J."/>
            <person name="Page M.D."/>
            <person name="Pan J."/>
            <person name="Pootakham W."/>
            <person name="Roje S."/>
            <person name="Rose A."/>
            <person name="Stahlberg E."/>
            <person name="Terauchi A.M."/>
            <person name="Yang P."/>
            <person name="Ball S."/>
            <person name="Bowler C."/>
            <person name="Dieckmann C.L."/>
            <person name="Gladyshev V.N."/>
            <person name="Green P."/>
            <person name="Jorgensen R."/>
            <person name="Mayfield S."/>
            <person name="Mueller-Roeber B."/>
            <person name="Rajamani S."/>
            <person name="Sayre R.T."/>
            <person name="Brokstein P."/>
            <person name="Dubchak I."/>
            <person name="Goodstein D."/>
            <person name="Hornick L."/>
            <person name="Huang Y.W."/>
            <person name="Jhaveri J."/>
            <person name="Luo Y."/>
            <person name="Martinez D."/>
            <person name="Ngau W.C."/>
            <person name="Otillar B."/>
            <person name="Poliakov A."/>
            <person name="Porter A."/>
            <person name="Szajkowski L."/>
            <person name="Werner G."/>
            <person name="Zhou K."/>
            <person name="Grigoriev I.V."/>
            <person name="Rokhsar D.S."/>
            <person name="Grossman A.R."/>
        </authorList>
    </citation>
    <scope>NUCLEOTIDE SEQUENCE [LARGE SCALE GENOMIC DNA]</scope>
    <source>
        <strain evidence="5">CC-503</strain>
    </source>
</reference>
<evidence type="ECO:0000256" key="2">
    <source>
        <dbReference type="SAM" id="Phobius"/>
    </source>
</evidence>
<sequence>MELKDLALLVLLALVCLDTQIHGAAAQQSPSPPPTAAAAQANESDGLAAYTHGLLVQNLTVLGQALRIPTSLFRKHRCQVVYLGNPDWATLELEAQLVNATNSASAAVCPPGGPQLQAFTAYVDGYHVPPEAASGVTLSDSSAPWAAVVSSRSSSAAGSPSLAASGGVAGRLRRRLFSFSLSNITNPTLRNAWLSFQSAYDNARSQALATQELLTRGGATVPGPDGPLAKPVLAANRKGASVATVSGYSRGAMADLDSAIQAAMTGGNSNSIDSSSSGGNGSSSGSSDTFAGAAPPYRIMSDRARVYRAPVDDCMRLVTRKGRPLSTVAASAVAGSSSGGKGVTGNILGQASVDASATVTQDSCFVTQIAVYIYNPCAPLDPALDNSTSTDTTSSASSSSSSNPSSDNSSSAAGSLSSGAQRLWGLVDASLTQTGPEVNATDAGGGYVVVVVRYWPYSSCVRRGADALSDVALQVMVFAALAFGWLLLFLLLPSLYRLFLEFPIRLLMHGIRKLLGKSDKLKPLKPGLHSQKAHRGFALPAPLAAVVGPVLALRKRLLYAVATVHYSDGQSRWLQVCVISNVALSIGIAVYSPRLAPPLEHFVPPLALAISRNADAVAALQFFVDIVMFSSFMGTLGYLSMLANYNSPVNEYYRTQCIISAFFMLLADVLMLLQLVSLLSQWAYLQPSPYPYLPLVVFQCINLAAANVLQGIIFSKRHDQHNMSIYAAYQEARKNRKQAIADARAEKRAAFKAERLQARNKAAVGRGRGGGVDGLGHADGGEDDDDWDVSSGSGSIANERDVLLTAGDGAQAAAGGAGGARTSVDANAGVVNFRRHRERESRPSHDAHAALEVAAAAAASAGVTGAGARAPRGQPSPDPQDEEDAAALTRASNRRRDAPAAVGRAELPVSPTSGRHGRQPAKLARPGSRARGATAAADDSSAGEGHGQAHDEAECQGGDADWGTSPLRRHTSGGAGGGRGRGGGGGGGAADAGSDEDDHDPAALHSRSRRRLLGGDGPGPLGEGREWRRSHGAASEEEQADAHLLGAGAAVRRGMDGSSGSGVALLPKAGGGRASRRANDHHTTTHSHAAQQAAGAMGSMERKRTGGPAPDVAGKAHAHSHAHRVPADPGMDGAAMKRSGSGSVWDHVPRQGSGRRLLGDSSVDGGSGTRRGLFGKVAQEAAAATAATGPFAVGKNAAAEAGNEEQGQVPYHKRPVKHASTYSGGSLGGQGTANGLGGTNGAHAGARSTRARSAPGRKATSGLSGGGAAQDRSTGKSGKQWGWMGANVSNSDSDGSGSGSSRRRSQEGGVMGVLTWPLRAAREVWCAVREANGFRYPAWLLAALLVSGYMVVFQYGRALQWSDTLGTCFEDPGACLSGTLGRYVRFATAAFGRAAQQRLQDSLLSLLDTRPALTDMLTGALGGNSIGNSSLSLFGAGNSNSTNGGLSGLLADLTGLIPGISTDATDKLTSSINFTQLVSAAINQTLSDGATSGNATTGVGTSSNITSNSSAGVSNSSALAALLTPSLSAALEAQLSLALESRLRGLADSLNASLEAAAGNASSSAQTEALRAAALTALNTTLTALYDTVNSTARFVGRTMEVSKEIGVWRSGLVNRFRWSSVLGFTLGLMLGLSTLIQTAASFQRAVRNATTLRVMRRLFGRVGVGADGAAAGGTAGMGVGAGSRRHGGGVASMVSVEDSLLANRAMKTSVSLVVFFFGVLMSTAVIQLYMVGVLLSSLMALLFHPWTWDYLVPNFWLYGVAVAAVFVLNKYVLIGYVGDAFLSNGDHIYRPAAWLAFTFIMSITNLVIGLLLAVYRIVLLLLTTVVALGKLEVTIFTFATDLDLPHNSFLAGLHMHESMSHFHDPIYLPGPRGRAHRRWRKLRDTVRKLGPEQLRLLATLGRPKEVQAMLDHVVIDMQAARQLATASNRPTADGTAPPGIVRASTDVHGWAGGTLATGSRPLASGSRPLASGSRPLASGSRPLTGAANGGAASKPPLGSLSRPLATSSKPVVPSRFGGPAGTAGASATLSRGAPAHATATAAADSGDGAEPQGGSYTRGRPGVGSRDSRDGSLRRGGGSGAERTSGPGVVTVMHSNAALAGSQAHAEGRVSSSGARARRAAEQQLAEEDDKDSSGQAAVVAAGRRGRGRAHASERTGALHEDEEEDEEPPVHGSGRRAHHVRETWRQGHRHSRHREEEQPLTAPEAQAEDEYGGPVTAAAEARSPRHRRGPRRSAGPSAAPARSPASGRGRRLLYDDNDDEE</sequence>
<feature type="transmembrane region" description="Helical" evidence="2">
    <location>
        <begin position="1756"/>
        <end position="1783"/>
    </location>
</feature>
<feature type="compositionally biased region" description="Low complexity" evidence="1">
    <location>
        <begin position="2023"/>
        <end position="2050"/>
    </location>
</feature>
<keyword evidence="3" id="KW-0732">Signal</keyword>
<keyword evidence="2" id="KW-1133">Transmembrane helix</keyword>
<protein>
    <recommendedName>
        <fullName evidence="6">Polycystin cation channel PKD1/PKD2 domain-containing protein</fullName>
    </recommendedName>
</protein>
<feature type="transmembrane region" description="Helical" evidence="2">
    <location>
        <begin position="1619"/>
        <end position="1641"/>
    </location>
</feature>
<feature type="region of interest" description="Disordered" evidence="1">
    <location>
        <begin position="862"/>
        <end position="1040"/>
    </location>
</feature>
<evidence type="ECO:0000313" key="4">
    <source>
        <dbReference type="EMBL" id="PNW80356.1"/>
    </source>
</evidence>
<dbReference type="ExpressionAtlas" id="A0A2K3DIK3">
    <property type="expression patterns" value="baseline"/>
</dbReference>
<feature type="compositionally biased region" description="Low complexity" evidence="1">
    <location>
        <begin position="2234"/>
        <end position="2249"/>
    </location>
</feature>
<dbReference type="Proteomes" id="UP000006906">
    <property type="component" value="Chromosome 7"/>
</dbReference>
<feature type="transmembrane region" description="Helical" evidence="2">
    <location>
        <begin position="1711"/>
        <end position="1744"/>
    </location>
</feature>
<dbReference type="KEGG" id="cre:CHLRE_07g314050v5"/>
<feature type="compositionally biased region" description="Gly residues" evidence="1">
    <location>
        <begin position="766"/>
        <end position="778"/>
    </location>
</feature>
<feature type="signal peptide" evidence="3">
    <location>
        <begin position="1"/>
        <end position="26"/>
    </location>
</feature>
<gene>
    <name evidence="4" type="ORF">CHLRE_07g314050v5</name>
</gene>
<feature type="compositionally biased region" description="Basic and acidic residues" evidence="1">
    <location>
        <begin position="2152"/>
        <end position="2161"/>
    </location>
</feature>